<keyword evidence="10" id="KW-0862">Zinc</keyword>
<name>A0A0L0N283_TOLOC</name>
<dbReference type="PANTHER" id="PTHR47794">
    <property type="entry name" value="VACUOLAR PROTEIN SORTING-ASSOCIATED PROTEIN 27"/>
    <property type="match status" value="1"/>
</dbReference>
<dbReference type="InterPro" id="IPR017073">
    <property type="entry name" value="HGS/VPS27"/>
</dbReference>
<dbReference type="AlphaFoldDB" id="A0A0L0N283"/>
<feature type="compositionally biased region" description="Polar residues" evidence="13">
    <location>
        <begin position="519"/>
        <end position="531"/>
    </location>
</feature>
<dbReference type="InterPro" id="IPR002014">
    <property type="entry name" value="VHS_dom"/>
</dbReference>
<dbReference type="FunFam" id="1.20.5.1940:FF:000001">
    <property type="entry name" value="Vacuolar protein sorting-associated protein 27"/>
    <property type="match status" value="1"/>
</dbReference>
<evidence type="ECO:0000256" key="11">
    <source>
        <dbReference type="ARBA" id="ARBA00023136"/>
    </source>
</evidence>
<keyword evidence="17" id="KW-1185">Reference proteome</keyword>
<feature type="compositionally biased region" description="Low complexity" evidence="13">
    <location>
        <begin position="568"/>
        <end position="581"/>
    </location>
</feature>
<feature type="region of interest" description="Disordered" evidence="13">
    <location>
        <begin position="286"/>
        <end position="305"/>
    </location>
</feature>
<evidence type="ECO:0000256" key="13">
    <source>
        <dbReference type="SAM" id="MobiDB-lite"/>
    </source>
</evidence>
<dbReference type="CDD" id="cd15735">
    <property type="entry name" value="FYVE_spVPS27p_like"/>
    <property type="match status" value="1"/>
</dbReference>
<evidence type="ECO:0000256" key="8">
    <source>
        <dbReference type="ARBA" id="ARBA00022753"/>
    </source>
</evidence>
<dbReference type="InterPro" id="IPR003903">
    <property type="entry name" value="UIM_dom"/>
</dbReference>
<dbReference type="PROSITE" id="PS50178">
    <property type="entry name" value="ZF_FYVE"/>
    <property type="match status" value="1"/>
</dbReference>
<dbReference type="InterPro" id="IPR013083">
    <property type="entry name" value="Znf_RING/FYVE/PHD"/>
</dbReference>
<feature type="domain" description="FYVE-type" evidence="14">
    <location>
        <begin position="216"/>
        <end position="276"/>
    </location>
</feature>
<dbReference type="GO" id="GO:0043328">
    <property type="term" value="P:protein transport to vacuole involved in ubiquitin-dependent protein catabolic process via the multivesicular body sorting pathway"/>
    <property type="evidence" value="ECO:0007669"/>
    <property type="project" value="TreeGrafter"/>
</dbReference>
<dbReference type="Pfam" id="PF00790">
    <property type="entry name" value="VHS"/>
    <property type="match status" value="1"/>
</dbReference>
<proteinExistence type="inferred from homology"/>
<comment type="function">
    <text evidence="1">Component of the ESCRT-0 complex which is the sorting receptor for ubiquitinated cargo proteins at the multivesicular body (MVB) and recruits ESCRT-I to the MVB outer membrane.</text>
</comment>
<evidence type="ECO:0000256" key="2">
    <source>
        <dbReference type="ARBA" id="ARBA00004125"/>
    </source>
</evidence>
<dbReference type="InterPro" id="IPR011011">
    <property type="entry name" value="Znf_FYVE_PHD"/>
</dbReference>
<evidence type="ECO:0000256" key="4">
    <source>
        <dbReference type="ARBA" id="ARBA00011446"/>
    </source>
</evidence>
<dbReference type="PIRSF" id="PIRSF036956">
    <property type="entry name" value="Hrs_Vps27"/>
    <property type="match status" value="1"/>
</dbReference>
<dbReference type="OrthoDB" id="957735at2759"/>
<dbReference type="FunFam" id="1.25.40.90:FF:000031">
    <property type="entry name" value="Vacuolar protein sorting-associated protein 27"/>
    <property type="match status" value="1"/>
</dbReference>
<dbReference type="Pfam" id="PF01363">
    <property type="entry name" value="FYVE"/>
    <property type="match status" value="1"/>
</dbReference>
<protein>
    <recommendedName>
        <fullName evidence="5">Vacuolar protein sorting-associated protein 27</fullName>
    </recommendedName>
</protein>
<keyword evidence="8" id="KW-0967">Endosome</keyword>
<comment type="subunit">
    <text evidence="4">Component of the ESCRT-0 complex composed of HSE1 and VPS27.</text>
</comment>
<dbReference type="Gene3D" id="1.20.5.1940">
    <property type="match status" value="1"/>
</dbReference>
<dbReference type="SMART" id="SM00064">
    <property type="entry name" value="FYVE"/>
    <property type="match status" value="1"/>
</dbReference>
<comment type="caution">
    <text evidence="16">The sequence shown here is derived from an EMBL/GenBank/DDBJ whole genome shotgun (WGS) entry which is preliminary data.</text>
</comment>
<reference evidence="16 17" key="1">
    <citation type="journal article" date="2015" name="BMC Genomics">
        <title>The genome of the truffle-parasite Tolypocladium ophioglossoides and the evolution of antifungal peptaibiotics.</title>
        <authorList>
            <person name="Quandt C.A."/>
            <person name="Bushley K.E."/>
            <person name="Spatafora J.W."/>
        </authorList>
    </citation>
    <scope>NUCLEOTIDE SEQUENCE [LARGE SCALE GENOMIC DNA]</scope>
    <source>
        <strain evidence="16 17">CBS 100239</strain>
    </source>
</reference>
<keyword evidence="6" id="KW-0479">Metal-binding</keyword>
<dbReference type="EMBL" id="LFRF01000028">
    <property type="protein sequence ID" value="KND88187.1"/>
    <property type="molecule type" value="Genomic_DNA"/>
</dbReference>
<dbReference type="InterPro" id="IPR017455">
    <property type="entry name" value="Znf_FYVE-rel"/>
</dbReference>
<dbReference type="STRING" id="1163406.A0A0L0N283"/>
<keyword evidence="11" id="KW-0472">Membrane</keyword>
<keyword evidence="7" id="KW-0677">Repeat</keyword>
<dbReference type="GO" id="GO:0010008">
    <property type="term" value="C:endosome membrane"/>
    <property type="evidence" value="ECO:0007669"/>
    <property type="project" value="UniProtKB-SubCell"/>
</dbReference>
<evidence type="ECO:0000259" key="15">
    <source>
        <dbReference type="PROSITE" id="PS50179"/>
    </source>
</evidence>
<gene>
    <name evidence="16" type="ORF">TOPH_07227</name>
</gene>
<feature type="region of interest" description="Disordered" evidence="13">
    <location>
        <begin position="544"/>
        <end position="771"/>
    </location>
</feature>
<dbReference type="CDD" id="cd16979">
    <property type="entry name" value="VHS_Vps27"/>
    <property type="match status" value="1"/>
</dbReference>
<dbReference type="CDD" id="cd21385">
    <property type="entry name" value="GAT_Vps27"/>
    <property type="match status" value="1"/>
</dbReference>
<evidence type="ECO:0000256" key="1">
    <source>
        <dbReference type="ARBA" id="ARBA00003067"/>
    </source>
</evidence>
<dbReference type="InterPro" id="IPR000306">
    <property type="entry name" value="Znf_FYVE"/>
</dbReference>
<feature type="domain" description="VHS" evidence="15">
    <location>
        <begin position="74"/>
        <end position="198"/>
    </location>
</feature>
<dbReference type="SMART" id="SM00288">
    <property type="entry name" value="VHS"/>
    <property type="match status" value="1"/>
</dbReference>
<comment type="similarity">
    <text evidence="3">Belongs to the VPS27 family.</text>
</comment>
<dbReference type="PROSITE" id="PS50179">
    <property type="entry name" value="VHS"/>
    <property type="match status" value="1"/>
</dbReference>
<dbReference type="Gene3D" id="6.10.140.100">
    <property type="match status" value="1"/>
</dbReference>
<evidence type="ECO:0000313" key="17">
    <source>
        <dbReference type="Proteomes" id="UP000036947"/>
    </source>
</evidence>
<keyword evidence="9 12" id="KW-0863">Zinc-finger</keyword>
<organism evidence="16 17">
    <name type="scientific">Tolypocladium ophioglossoides (strain CBS 100239)</name>
    <name type="common">Snaketongue truffleclub</name>
    <name type="synonym">Elaphocordyceps ophioglossoides</name>
    <dbReference type="NCBI Taxonomy" id="1163406"/>
    <lineage>
        <taxon>Eukaryota</taxon>
        <taxon>Fungi</taxon>
        <taxon>Dikarya</taxon>
        <taxon>Ascomycota</taxon>
        <taxon>Pezizomycotina</taxon>
        <taxon>Sordariomycetes</taxon>
        <taxon>Hypocreomycetidae</taxon>
        <taxon>Hypocreales</taxon>
        <taxon>Ophiocordycipitaceae</taxon>
        <taxon>Tolypocladium</taxon>
    </lineage>
</organism>
<evidence type="ECO:0000256" key="10">
    <source>
        <dbReference type="ARBA" id="ARBA00022833"/>
    </source>
</evidence>
<accession>A0A0L0N283</accession>
<evidence type="ECO:0000256" key="7">
    <source>
        <dbReference type="ARBA" id="ARBA00022737"/>
    </source>
</evidence>
<dbReference type="GO" id="GO:0006623">
    <property type="term" value="P:protein targeting to vacuole"/>
    <property type="evidence" value="ECO:0007669"/>
    <property type="project" value="TreeGrafter"/>
</dbReference>
<dbReference type="Proteomes" id="UP000036947">
    <property type="component" value="Unassembled WGS sequence"/>
</dbReference>
<dbReference type="SMART" id="SM00726">
    <property type="entry name" value="UIM"/>
    <property type="match status" value="2"/>
</dbReference>
<evidence type="ECO:0000256" key="5">
    <source>
        <dbReference type="ARBA" id="ARBA00017753"/>
    </source>
</evidence>
<feature type="compositionally biased region" description="Polar residues" evidence="13">
    <location>
        <begin position="609"/>
        <end position="620"/>
    </location>
</feature>
<feature type="region of interest" description="Disordered" evidence="13">
    <location>
        <begin position="499"/>
        <end position="531"/>
    </location>
</feature>
<dbReference type="Pfam" id="PF21356">
    <property type="entry name" value="Vps27_GAT-like"/>
    <property type="match status" value="1"/>
</dbReference>
<dbReference type="GO" id="GO:0043130">
    <property type="term" value="F:ubiquitin binding"/>
    <property type="evidence" value="ECO:0007669"/>
    <property type="project" value="InterPro"/>
</dbReference>
<dbReference type="Gene3D" id="3.30.40.10">
    <property type="entry name" value="Zinc/RING finger domain, C3HC4 (zinc finger)"/>
    <property type="match status" value="1"/>
</dbReference>
<feature type="region of interest" description="Disordered" evidence="13">
    <location>
        <begin position="327"/>
        <end position="361"/>
    </location>
</feature>
<dbReference type="GO" id="GO:0033565">
    <property type="term" value="C:ESCRT-0 complex"/>
    <property type="evidence" value="ECO:0007669"/>
    <property type="project" value="TreeGrafter"/>
</dbReference>
<feature type="compositionally biased region" description="Basic and acidic residues" evidence="13">
    <location>
        <begin position="327"/>
        <end position="337"/>
    </location>
</feature>
<dbReference type="FunFam" id="3.30.40.10:FF:000161">
    <property type="entry name" value="Vacuolar protein sorting-associated protein 27"/>
    <property type="match status" value="1"/>
</dbReference>
<dbReference type="SUPFAM" id="SSF48464">
    <property type="entry name" value="ENTH/VHS domain"/>
    <property type="match status" value="1"/>
</dbReference>
<dbReference type="Gene3D" id="1.25.40.90">
    <property type="match status" value="1"/>
</dbReference>
<dbReference type="PANTHER" id="PTHR47794:SF1">
    <property type="entry name" value="VACUOLAR PROTEIN SORTING-ASSOCIATED PROTEIN 27"/>
    <property type="match status" value="1"/>
</dbReference>
<feature type="non-terminal residue" evidence="16">
    <location>
        <position position="1"/>
    </location>
</feature>
<dbReference type="GO" id="GO:0032266">
    <property type="term" value="F:phosphatidylinositol-3-phosphate binding"/>
    <property type="evidence" value="ECO:0007669"/>
    <property type="project" value="TreeGrafter"/>
</dbReference>
<evidence type="ECO:0000259" key="14">
    <source>
        <dbReference type="PROSITE" id="PS50178"/>
    </source>
</evidence>
<evidence type="ECO:0000256" key="9">
    <source>
        <dbReference type="ARBA" id="ARBA00022771"/>
    </source>
</evidence>
<feature type="compositionally biased region" description="Low complexity" evidence="13">
    <location>
        <begin position="631"/>
        <end position="655"/>
    </location>
</feature>
<sequence>PKIFPSPGCRRRYLLVAADAGPSPSSTAYPRLPLADQLPRDASSHPSEMMSWWSSSANSALDEQVEKATSSSLEDIALNLEISDVIRSKTVAPKEAMRSLKRRIGNKNPNTQLSALNLTDTCVKNGGSHFLAEIASREFMDNLVSLLQAVGPVAVNAEVRSKILELIQSWAGATEGRHDLSYIGEVYRTLQREGQQFPPRVTVASSMIDSSAPPEWADSDVCMRCRTPFTFTNRKHHCRNCGNCFDQQCSSKAVPLPHLGILTPVRVDDGCYAKLTGKGYKELGAPLDRSPTYPHKTRSTSAMQPRNARVDDGFDEDLKKALAMSLEEVKSSSRGHAEPVTNGTKPSGNAAAAKQAEEEDADLKAAIEASLTDMEEQKKKHAAALKEQTSHTSASSTTANFVLPKNDYELTPVEAENINLFATLVDRLQTQPPGTILREPQIQEVYDSIGTLRPKLARTYGETMSKHDTLLDLHAKLSTVVRYYDRMLEERLSKAYSQQNLGGYNLPPPRQPSGAYPSISPQAQGNTGSAESFYTQPANFQVRSNQPYQQPSQPTPQPQFASYGAGSGPHPGQIPPQQQAQRSDAWQAGAPSGPQDPYQQQPPVDAAQRMQTPQQRNVSPSADRRGSYYFNPQSSVQSPSGPAAPGSAPDANASPYPNLQQSMQYQSAPASTPSQPTPMPTHAQPVQPSQPSQPAQQPPQFQRAPPPQQAPQKAPQRVPQQQPPYWKASVPQQPAPQQVPQQPPAAPQPWAYTGFTQDSFPSVPQDDPVKKSVAEEALIEL</sequence>
<evidence type="ECO:0000256" key="12">
    <source>
        <dbReference type="PROSITE-ProRule" id="PRU00091"/>
    </source>
</evidence>
<dbReference type="GO" id="GO:0008270">
    <property type="term" value="F:zinc ion binding"/>
    <property type="evidence" value="ECO:0007669"/>
    <property type="project" value="UniProtKB-KW"/>
</dbReference>
<comment type="subcellular location">
    <subcellularLocation>
        <location evidence="2">Endosome membrane</location>
        <topology evidence="2">Peripheral membrane protein</topology>
        <orientation evidence="2">Cytoplasmic side</orientation>
    </subcellularLocation>
</comment>
<dbReference type="PROSITE" id="PS50330">
    <property type="entry name" value="UIM"/>
    <property type="match status" value="2"/>
</dbReference>
<evidence type="ECO:0000313" key="16">
    <source>
        <dbReference type="EMBL" id="KND88187.1"/>
    </source>
</evidence>
<feature type="compositionally biased region" description="Low complexity" evidence="13">
    <location>
        <begin position="710"/>
        <end position="740"/>
    </location>
</feature>
<dbReference type="SUPFAM" id="SSF57903">
    <property type="entry name" value="FYVE/PHD zinc finger"/>
    <property type="match status" value="1"/>
</dbReference>
<evidence type="ECO:0000256" key="3">
    <source>
        <dbReference type="ARBA" id="ARBA00008597"/>
    </source>
</evidence>
<dbReference type="InterPro" id="IPR049425">
    <property type="entry name" value="Vps27_GAT-like"/>
</dbReference>
<evidence type="ECO:0000256" key="6">
    <source>
        <dbReference type="ARBA" id="ARBA00022723"/>
    </source>
</evidence>
<feature type="compositionally biased region" description="Low complexity" evidence="13">
    <location>
        <begin position="666"/>
        <end position="703"/>
    </location>
</feature>
<dbReference type="InterPro" id="IPR008942">
    <property type="entry name" value="ENTH_VHS"/>
</dbReference>
<dbReference type="Pfam" id="PF02809">
    <property type="entry name" value="UIM"/>
    <property type="match status" value="2"/>
</dbReference>